<evidence type="ECO:0000259" key="5">
    <source>
        <dbReference type="Pfam" id="PF02775"/>
    </source>
</evidence>
<comment type="similarity">
    <text evidence="1 3">Belongs to the TPP enzyme family.</text>
</comment>
<dbReference type="Proteomes" id="UP001179280">
    <property type="component" value="Unassembled WGS sequence"/>
</dbReference>
<keyword evidence="7" id="KW-0808">Transferase</keyword>
<name>A0ABS2SVU6_9BACI</name>
<dbReference type="Pfam" id="PF02775">
    <property type="entry name" value="TPP_enzyme_C"/>
    <property type="match status" value="1"/>
</dbReference>
<dbReference type="InterPro" id="IPR011766">
    <property type="entry name" value="TPP_enzyme_TPP-bd"/>
</dbReference>
<evidence type="ECO:0000256" key="3">
    <source>
        <dbReference type="RuleBase" id="RU362132"/>
    </source>
</evidence>
<dbReference type="InterPro" id="IPR012001">
    <property type="entry name" value="Thiamin_PyroP_enz_TPP-bd_dom"/>
</dbReference>
<dbReference type="InterPro" id="IPR029061">
    <property type="entry name" value="THDP-binding"/>
</dbReference>
<dbReference type="PANTHER" id="PTHR18968:SF13">
    <property type="entry name" value="ACETOLACTATE SYNTHASE CATALYTIC SUBUNIT, MITOCHONDRIAL"/>
    <property type="match status" value="1"/>
</dbReference>
<evidence type="ECO:0000313" key="8">
    <source>
        <dbReference type="Proteomes" id="UP001179280"/>
    </source>
</evidence>
<dbReference type="Gene3D" id="3.40.50.1220">
    <property type="entry name" value="TPP-binding domain"/>
    <property type="match status" value="1"/>
</dbReference>
<feature type="domain" description="Thiamine pyrophosphate enzyme N-terminal TPP-binding" evidence="6">
    <location>
        <begin position="3"/>
        <end position="107"/>
    </location>
</feature>
<dbReference type="Pfam" id="PF00205">
    <property type="entry name" value="TPP_enzyme_M"/>
    <property type="match status" value="1"/>
</dbReference>
<dbReference type="CDD" id="cd00568">
    <property type="entry name" value="TPP_enzymes"/>
    <property type="match status" value="1"/>
</dbReference>
<evidence type="ECO:0000313" key="7">
    <source>
        <dbReference type="EMBL" id="MBM7839609.1"/>
    </source>
</evidence>
<dbReference type="PANTHER" id="PTHR18968">
    <property type="entry name" value="THIAMINE PYROPHOSPHATE ENZYMES"/>
    <property type="match status" value="1"/>
</dbReference>
<dbReference type="InterPro" id="IPR029035">
    <property type="entry name" value="DHS-like_NAD/FAD-binding_dom"/>
</dbReference>
<dbReference type="RefSeq" id="WP_204466820.1">
    <property type="nucleotide sequence ID" value="NZ_JAFBCV010000009.1"/>
</dbReference>
<dbReference type="EC" id="2.2.1.6" evidence="7"/>
<dbReference type="GO" id="GO:0003984">
    <property type="term" value="F:acetolactate synthase activity"/>
    <property type="evidence" value="ECO:0007669"/>
    <property type="project" value="UniProtKB-EC"/>
</dbReference>
<dbReference type="SUPFAM" id="SSF52467">
    <property type="entry name" value="DHS-like NAD/FAD-binding domain"/>
    <property type="match status" value="1"/>
</dbReference>
<keyword evidence="2 3" id="KW-0786">Thiamine pyrophosphate</keyword>
<dbReference type="InterPro" id="IPR045229">
    <property type="entry name" value="TPP_enz"/>
</dbReference>
<reference evidence="7" key="1">
    <citation type="submission" date="2021-01" db="EMBL/GenBank/DDBJ databases">
        <title>Genomic Encyclopedia of Type Strains, Phase IV (KMG-IV): sequencing the most valuable type-strain genomes for metagenomic binning, comparative biology and taxonomic classification.</title>
        <authorList>
            <person name="Goeker M."/>
        </authorList>
    </citation>
    <scope>NUCLEOTIDE SEQUENCE</scope>
    <source>
        <strain evidence="7">DSM 21943</strain>
    </source>
</reference>
<accession>A0ABS2SVU6</accession>
<dbReference type="CDD" id="cd07035">
    <property type="entry name" value="TPP_PYR_POX_like"/>
    <property type="match status" value="1"/>
</dbReference>
<evidence type="ECO:0000259" key="6">
    <source>
        <dbReference type="Pfam" id="PF02776"/>
    </source>
</evidence>
<dbReference type="SUPFAM" id="SSF52518">
    <property type="entry name" value="Thiamin diphosphate-binding fold (THDP-binding)"/>
    <property type="match status" value="2"/>
</dbReference>
<organism evidence="7 8">
    <name type="scientific">Shouchella xiaoxiensis</name>
    <dbReference type="NCBI Taxonomy" id="766895"/>
    <lineage>
        <taxon>Bacteria</taxon>
        <taxon>Bacillati</taxon>
        <taxon>Bacillota</taxon>
        <taxon>Bacilli</taxon>
        <taxon>Bacillales</taxon>
        <taxon>Bacillaceae</taxon>
        <taxon>Shouchella</taxon>
    </lineage>
</organism>
<gene>
    <name evidence="7" type="ORF">JOC54_002889</name>
</gene>
<proteinExistence type="inferred from homology"/>
<evidence type="ECO:0000259" key="4">
    <source>
        <dbReference type="Pfam" id="PF00205"/>
    </source>
</evidence>
<dbReference type="EMBL" id="JAFBCV010000009">
    <property type="protein sequence ID" value="MBM7839609.1"/>
    <property type="molecule type" value="Genomic_DNA"/>
</dbReference>
<sequence>MTKVSSMIVQFIKEKGCTKVFGIPGKPVVPLILAMKAEGVDFVLARHECGAGYMAAGYALQNQSLGVAIGTSGPGGTNMLTAAAQALAFHAPVLFITGHPPLGLSGKALGQDSSMFGTDLVELFKPVTKFSAKVESKDMLRQLLQHAEEQALTGSKGPVHLSVPLDILVSEIEPFEFAKLATDTIVSGNINSAIAALDAAERPLMLVGKGAHLSSAYGPIKEVAEHWQIPVVTTPGGKGSFVETHPLSLGALGLGGTEAAAAYVKERKSDLLIVVGSKLSDMSTVGLLTAGEPDKVLHFDWHANFVGKTLESETIFVQGDAGTNLQQLLAQASPSSVSKVDLTAYLQEETGQTAEPEDGRLSSARTAQVLRELLPHETIVYGDDGSHSFYTIKHFKTHVPGTFRFDDVFGAMGNGIGLAIGAKLARPDQEIACFTGDGCLFMHGTEIAAAVDEEADLLFVVFNNEMLDMVDKGMKYNLGVTAGTRYSKGIHAAQFAESIGAAGFRCATEAELVEAYEVSRGIKGPVIIEVLVNKEEVPPTLGRG</sequence>
<comment type="caution">
    <text evidence="7">The sequence shown here is derived from an EMBL/GenBank/DDBJ whole genome shotgun (WGS) entry which is preliminary data.</text>
</comment>
<dbReference type="InterPro" id="IPR012000">
    <property type="entry name" value="Thiamin_PyroP_enz_cen_dom"/>
</dbReference>
<evidence type="ECO:0000256" key="2">
    <source>
        <dbReference type="ARBA" id="ARBA00023052"/>
    </source>
</evidence>
<evidence type="ECO:0000256" key="1">
    <source>
        <dbReference type="ARBA" id="ARBA00007812"/>
    </source>
</evidence>
<feature type="domain" description="Thiamine pyrophosphate enzyme central" evidence="4">
    <location>
        <begin position="190"/>
        <end position="328"/>
    </location>
</feature>
<keyword evidence="8" id="KW-1185">Reference proteome</keyword>
<dbReference type="Pfam" id="PF02776">
    <property type="entry name" value="TPP_enzyme_N"/>
    <property type="match status" value="1"/>
</dbReference>
<dbReference type="Gene3D" id="3.40.50.970">
    <property type="match status" value="2"/>
</dbReference>
<feature type="domain" description="Thiamine pyrophosphate enzyme TPP-binding" evidence="5">
    <location>
        <begin position="385"/>
        <end position="530"/>
    </location>
</feature>
<protein>
    <submittedName>
        <fullName evidence="7">Acetolactate synthase-1/2/3 large subunit</fullName>
        <ecNumber evidence="7">2.2.1.6</ecNumber>
    </submittedName>
</protein>